<dbReference type="EMBL" id="BLAE01000007">
    <property type="protein sequence ID" value="GES07612.1"/>
    <property type="molecule type" value="Genomic_DNA"/>
</dbReference>
<evidence type="ECO:0000313" key="3">
    <source>
        <dbReference type="Proteomes" id="UP000331127"/>
    </source>
</evidence>
<gene>
    <name evidence="2" type="ORF">Amac_012070</name>
</gene>
<keyword evidence="1" id="KW-1133">Transmembrane helix</keyword>
<keyword evidence="1" id="KW-0472">Membrane</keyword>
<keyword evidence="1" id="KW-0812">Transmembrane</keyword>
<keyword evidence="3" id="KW-1185">Reference proteome</keyword>
<dbReference type="Proteomes" id="UP000331127">
    <property type="component" value="Unassembled WGS sequence"/>
</dbReference>
<accession>A0A5M3WHK6</accession>
<feature type="transmembrane region" description="Helical" evidence="1">
    <location>
        <begin position="38"/>
        <end position="56"/>
    </location>
</feature>
<evidence type="ECO:0000256" key="1">
    <source>
        <dbReference type="SAM" id="Phobius"/>
    </source>
</evidence>
<name>A0A5M3WHK6_9ACTN</name>
<proteinExistence type="predicted"/>
<dbReference type="AlphaFoldDB" id="A0A5M3WHK6"/>
<organism evidence="2 3">
    <name type="scientific">Acrocarpospora macrocephala</name>
    <dbReference type="NCBI Taxonomy" id="150177"/>
    <lineage>
        <taxon>Bacteria</taxon>
        <taxon>Bacillati</taxon>
        <taxon>Actinomycetota</taxon>
        <taxon>Actinomycetes</taxon>
        <taxon>Streptosporangiales</taxon>
        <taxon>Streptosporangiaceae</taxon>
        <taxon>Acrocarpospora</taxon>
    </lineage>
</organism>
<dbReference type="RefSeq" id="WP_155353314.1">
    <property type="nucleotide sequence ID" value="NZ_BAAAHL010000041.1"/>
</dbReference>
<reference evidence="2 3" key="1">
    <citation type="submission" date="2019-10" db="EMBL/GenBank/DDBJ databases">
        <title>Whole genome shotgun sequence of Acrocarpospora macrocephala NBRC 16266.</title>
        <authorList>
            <person name="Ichikawa N."/>
            <person name="Kimura A."/>
            <person name="Kitahashi Y."/>
            <person name="Komaki H."/>
            <person name="Oguchi A."/>
        </authorList>
    </citation>
    <scope>NUCLEOTIDE SEQUENCE [LARGE SCALE GENOMIC DNA]</scope>
    <source>
        <strain evidence="2 3">NBRC 16266</strain>
    </source>
</reference>
<sequence length="57" mass="5503">MSNGNGWRNTAAVLAVAIVAGLVAVVEGAVDLDDEVNVADLASVALAAATAIGVVVV</sequence>
<evidence type="ECO:0000313" key="2">
    <source>
        <dbReference type="EMBL" id="GES07612.1"/>
    </source>
</evidence>
<protein>
    <submittedName>
        <fullName evidence="2">Uncharacterized protein</fullName>
    </submittedName>
</protein>
<comment type="caution">
    <text evidence="2">The sequence shown here is derived from an EMBL/GenBank/DDBJ whole genome shotgun (WGS) entry which is preliminary data.</text>
</comment>